<feature type="region of interest" description="Disordered" evidence="10">
    <location>
        <begin position="125"/>
        <end position="201"/>
    </location>
</feature>
<gene>
    <name evidence="12" type="ORF">SI7747_13016737</name>
</gene>
<dbReference type="Gene3D" id="4.10.1100.10">
    <property type="entry name" value="Transcription factor, SBP-box domain"/>
    <property type="match status" value="1"/>
</dbReference>
<evidence type="ECO:0000256" key="9">
    <source>
        <dbReference type="PROSITE-ProRule" id="PRU00470"/>
    </source>
</evidence>
<keyword evidence="3 9" id="KW-0863">Zinc-finger</keyword>
<evidence type="ECO:0000259" key="11">
    <source>
        <dbReference type="PROSITE" id="PS51141"/>
    </source>
</evidence>
<dbReference type="EMBL" id="CACRZD030000013">
    <property type="protein sequence ID" value="CAA6670334.1"/>
    <property type="molecule type" value="Genomic_DNA"/>
</dbReference>
<evidence type="ECO:0000256" key="1">
    <source>
        <dbReference type="ARBA" id="ARBA00004123"/>
    </source>
</evidence>
<evidence type="ECO:0000256" key="6">
    <source>
        <dbReference type="ARBA" id="ARBA00023125"/>
    </source>
</evidence>
<dbReference type="EMBL" id="LR743600">
    <property type="protein sequence ID" value="CAA2631091.1"/>
    <property type="molecule type" value="Genomic_DNA"/>
</dbReference>
<evidence type="ECO:0000256" key="5">
    <source>
        <dbReference type="ARBA" id="ARBA00023015"/>
    </source>
</evidence>
<dbReference type="PANTHER" id="PTHR31251:SF169">
    <property type="entry name" value="SQUAMOSA PROMOTER-BINDING-LIKE PROTEIN 8"/>
    <property type="match status" value="1"/>
</dbReference>
<feature type="compositionally biased region" description="Polar residues" evidence="10">
    <location>
        <begin position="136"/>
        <end position="170"/>
    </location>
</feature>
<reference evidence="12 13" key="1">
    <citation type="submission" date="2019-12" db="EMBL/GenBank/DDBJ databases">
        <authorList>
            <person name="Scholz U."/>
            <person name="Mascher M."/>
            <person name="Fiebig A."/>
        </authorList>
    </citation>
    <scope>NUCLEOTIDE SEQUENCE</scope>
</reference>
<dbReference type="FunFam" id="4.10.1100.10:FF:000001">
    <property type="entry name" value="Squamosa promoter-binding-like protein 14"/>
    <property type="match status" value="1"/>
</dbReference>
<evidence type="ECO:0000256" key="10">
    <source>
        <dbReference type="SAM" id="MobiDB-lite"/>
    </source>
</evidence>
<proteinExistence type="predicted"/>
<keyword evidence="13" id="KW-1185">Reference proteome</keyword>
<dbReference type="GO" id="GO:0005634">
    <property type="term" value="C:nucleus"/>
    <property type="evidence" value="ECO:0007669"/>
    <property type="project" value="UniProtKB-SubCell"/>
</dbReference>
<organism evidence="12">
    <name type="scientific">Spirodela intermedia</name>
    <name type="common">Intermediate duckweed</name>
    <dbReference type="NCBI Taxonomy" id="51605"/>
    <lineage>
        <taxon>Eukaryota</taxon>
        <taxon>Viridiplantae</taxon>
        <taxon>Streptophyta</taxon>
        <taxon>Embryophyta</taxon>
        <taxon>Tracheophyta</taxon>
        <taxon>Spermatophyta</taxon>
        <taxon>Magnoliopsida</taxon>
        <taxon>Liliopsida</taxon>
        <taxon>Araceae</taxon>
        <taxon>Lemnoideae</taxon>
        <taxon>Spirodela</taxon>
    </lineage>
</organism>
<dbReference type="Proteomes" id="UP001189122">
    <property type="component" value="Unassembled WGS sequence"/>
</dbReference>
<evidence type="ECO:0000256" key="3">
    <source>
        <dbReference type="ARBA" id="ARBA00022771"/>
    </source>
</evidence>
<dbReference type="Pfam" id="PF03110">
    <property type="entry name" value="SBP"/>
    <property type="match status" value="1"/>
</dbReference>
<dbReference type="AlphaFoldDB" id="A0A7I8JJK9"/>
<protein>
    <recommendedName>
        <fullName evidence="11">SBP-type domain-containing protein</fullName>
    </recommendedName>
</protein>
<evidence type="ECO:0000313" key="12">
    <source>
        <dbReference type="EMBL" id="CAA2631091.1"/>
    </source>
</evidence>
<comment type="subcellular location">
    <subcellularLocation>
        <location evidence="1">Nucleus</location>
    </subcellularLocation>
</comment>
<keyword evidence="6" id="KW-0238">DNA-binding</keyword>
<evidence type="ECO:0000256" key="7">
    <source>
        <dbReference type="ARBA" id="ARBA00023163"/>
    </source>
</evidence>
<evidence type="ECO:0000313" key="13">
    <source>
        <dbReference type="Proteomes" id="UP001189122"/>
    </source>
</evidence>
<name>A0A7I8JJK9_SPIIN</name>
<keyword evidence="4" id="KW-0862">Zinc</keyword>
<feature type="domain" description="SBP-type" evidence="11">
    <location>
        <begin position="58"/>
        <end position="135"/>
    </location>
</feature>
<dbReference type="InterPro" id="IPR044817">
    <property type="entry name" value="SBP-like"/>
</dbReference>
<dbReference type="PROSITE" id="PS51141">
    <property type="entry name" value="ZF_SBP"/>
    <property type="match status" value="1"/>
</dbReference>
<keyword evidence="7" id="KW-0804">Transcription</keyword>
<keyword evidence="2" id="KW-0479">Metal-binding</keyword>
<dbReference type="InterPro" id="IPR004333">
    <property type="entry name" value="SBP_dom"/>
</dbReference>
<evidence type="ECO:0000256" key="8">
    <source>
        <dbReference type="ARBA" id="ARBA00023242"/>
    </source>
</evidence>
<sequence length="278" mass="30530">MGIGSGGGYPFHSIVAEDYPAALIKNEDDRGVGQIGLNLGRRTYFPLGRGIYQVGQQATRCQAEGCKADLSVAKHYHRRHKVCELHSKATVVVAGGMQQRFCQQCSRFHPLSEFDEAKRSCRKRLAEHNRRRRKSQSSPTMSTAGSDRSNPTDRSVSSMDRSRLPSSNPTRNDDGSPFVERPVSLSRRRRRAAAVSEKGPGFGFLSNYSPQMPSWVFVSDDNNNTSGSQPSSSSSSSLFLHSPALFCNTPTEASQSVSTLVETNLLQLGQGLLEVDFI</sequence>
<dbReference type="GO" id="GO:0008270">
    <property type="term" value="F:zinc ion binding"/>
    <property type="evidence" value="ECO:0007669"/>
    <property type="project" value="UniProtKB-KW"/>
</dbReference>
<evidence type="ECO:0000256" key="4">
    <source>
        <dbReference type="ARBA" id="ARBA00022833"/>
    </source>
</evidence>
<dbReference type="InterPro" id="IPR036893">
    <property type="entry name" value="SBP_sf"/>
</dbReference>
<dbReference type="GO" id="GO:0003677">
    <property type="term" value="F:DNA binding"/>
    <property type="evidence" value="ECO:0007669"/>
    <property type="project" value="UniProtKB-KW"/>
</dbReference>
<keyword evidence="5" id="KW-0805">Transcription regulation</keyword>
<dbReference type="PANTHER" id="PTHR31251">
    <property type="entry name" value="SQUAMOSA PROMOTER-BINDING-LIKE PROTEIN 4"/>
    <property type="match status" value="1"/>
</dbReference>
<evidence type="ECO:0000256" key="2">
    <source>
        <dbReference type="ARBA" id="ARBA00022723"/>
    </source>
</evidence>
<dbReference type="SUPFAM" id="SSF103612">
    <property type="entry name" value="SBT domain"/>
    <property type="match status" value="1"/>
</dbReference>
<accession>A0A7I8JJK9</accession>
<keyword evidence="8" id="KW-0539">Nucleus</keyword>